<gene>
    <name evidence="2" type="ORF">LXM26_01455</name>
</gene>
<comment type="caution">
    <text evidence="2">The sequence shown here is derived from an EMBL/GenBank/DDBJ whole genome shotgun (WGS) entry which is preliminary data.</text>
</comment>
<dbReference type="RefSeq" id="WP_234652720.1">
    <property type="nucleotide sequence ID" value="NZ_CP094997.1"/>
</dbReference>
<organism evidence="2 3">
    <name type="scientific">Dyadobacter chenwenxiniae</name>
    <dbReference type="NCBI Taxonomy" id="2906456"/>
    <lineage>
        <taxon>Bacteria</taxon>
        <taxon>Pseudomonadati</taxon>
        <taxon>Bacteroidota</taxon>
        <taxon>Cytophagia</taxon>
        <taxon>Cytophagales</taxon>
        <taxon>Spirosomataceae</taxon>
        <taxon>Dyadobacter</taxon>
    </lineage>
</organism>
<sequence length="322" mass="37445">MQENRENITEISERIKQVIEYLQLTPSSFASNLGYKRPQSIYDYTAGKVKPGFEFFNLFLQSEYAPVINVSWLISGQGEMLVDNDVSRYLKVNNNLEHPVSNFQAMKLEDLIREKGKLEAEIAKWSGMNAEQVGEQLDTIKQNADEYVTESKNSGLYLEKIKTSESTVFQHLGDERYLIIMPLINRYNHENYHGFWINASVLDSFPKHAIAIDTIHFGIYRSFEVPDQTMEDETRDSLVMGDIVIARRIERKFQEMWHFPLGHIYVIHFVNGICIRRIESIDHDNQSIRCKALNPAENNVPAEIQLSTVREIFKVEYVTQKR</sequence>
<dbReference type="EMBL" id="JAJTTC010000001">
    <property type="protein sequence ID" value="MCF0060143.1"/>
    <property type="molecule type" value="Genomic_DNA"/>
</dbReference>
<keyword evidence="3" id="KW-1185">Reference proteome</keyword>
<name>A0A9X1PG79_9BACT</name>
<reference evidence="2" key="1">
    <citation type="submission" date="2021-12" db="EMBL/GenBank/DDBJ databases">
        <title>Novel species in genus Dyadobacter.</title>
        <authorList>
            <person name="Ma C."/>
        </authorList>
    </citation>
    <scope>NUCLEOTIDE SEQUENCE</scope>
    <source>
        <strain evidence="2">LJ419</strain>
    </source>
</reference>
<dbReference type="AlphaFoldDB" id="A0A9X1PG79"/>
<proteinExistence type="predicted"/>
<evidence type="ECO:0008006" key="4">
    <source>
        <dbReference type="Google" id="ProtNLM"/>
    </source>
</evidence>
<evidence type="ECO:0000256" key="1">
    <source>
        <dbReference type="SAM" id="Coils"/>
    </source>
</evidence>
<keyword evidence="1" id="KW-0175">Coiled coil</keyword>
<dbReference type="Proteomes" id="UP001139000">
    <property type="component" value="Unassembled WGS sequence"/>
</dbReference>
<evidence type="ECO:0000313" key="2">
    <source>
        <dbReference type="EMBL" id="MCF0060143.1"/>
    </source>
</evidence>
<accession>A0A9X1PG79</accession>
<protein>
    <recommendedName>
        <fullName evidence="4">Peptidase S24/S26A/S26B/S26C domain-containing protein</fullName>
    </recommendedName>
</protein>
<evidence type="ECO:0000313" key="3">
    <source>
        <dbReference type="Proteomes" id="UP001139000"/>
    </source>
</evidence>
<feature type="coiled-coil region" evidence="1">
    <location>
        <begin position="108"/>
        <end position="150"/>
    </location>
</feature>